<gene>
    <name evidence="2" type="primary">wzy</name>
    <name evidence="2" type="ORF">H7C19_13420</name>
</gene>
<feature type="transmembrane region" description="Helical" evidence="1">
    <location>
        <begin position="257"/>
        <end position="279"/>
    </location>
</feature>
<feature type="transmembrane region" description="Helical" evidence="1">
    <location>
        <begin position="94"/>
        <end position="111"/>
    </location>
</feature>
<comment type="caution">
    <text evidence="2">The sequence shown here is derived from an EMBL/GenBank/DDBJ whole genome shotgun (WGS) entry which is preliminary data.</text>
</comment>
<evidence type="ECO:0000313" key="2">
    <source>
        <dbReference type="EMBL" id="MBB6671684.1"/>
    </source>
</evidence>
<evidence type="ECO:0000313" key="3">
    <source>
        <dbReference type="Proteomes" id="UP000547209"/>
    </source>
</evidence>
<proteinExistence type="predicted"/>
<feature type="transmembrane region" description="Helical" evidence="1">
    <location>
        <begin position="180"/>
        <end position="198"/>
    </location>
</feature>
<keyword evidence="1" id="KW-0472">Membrane</keyword>
<dbReference type="EMBL" id="JACJVP010000023">
    <property type="protein sequence ID" value="MBB6671684.1"/>
    <property type="molecule type" value="Genomic_DNA"/>
</dbReference>
<feature type="transmembrane region" description="Helical" evidence="1">
    <location>
        <begin position="233"/>
        <end position="250"/>
    </location>
</feature>
<organism evidence="2 3">
    <name type="scientific">Cohnella nanjingensis</name>
    <dbReference type="NCBI Taxonomy" id="1387779"/>
    <lineage>
        <taxon>Bacteria</taxon>
        <taxon>Bacillati</taxon>
        <taxon>Bacillota</taxon>
        <taxon>Bacilli</taxon>
        <taxon>Bacillales</taxon>
        <taxon>Paenibacillaceae</taxon>
        <taxon>Cohnella</taxon>
    </lineage>
</organism>
<feature type="transmembrane region" description="Helical" evidence="1">
    <location>
        <begin position="143"/>
        <end position="160"/>
    </location>
</feature>
<feature type="transmembrane region" description="Helical" evidence="1">
    <location>
        <begin position="210"/>
        <end position="227"/>
    </location>
</feature>
<keyword evidence="1" id="KW-0812">Transmembrane</keyword>
<dbReference type="Proteomes" id="UP000547209">
    <property type="component" value="Unassembled WGS sequence"/>
</dbReference>
<evidence type="ECO:0000256" key="1">
    <source>
        <dbReference type="SAM" id="Phobius"/>
    </source>
</evidence>
<sequence length="467" mass="53670">MLRLYMIFVFVLGNAALAYANTAEWKQGGLLLTTFLLNLICIAIGFYGATRTKKLNLDTIIWVFVYMFFFLAPVVQLNYGPVFPNTMPIRAEDVWMANIVVCLWNFTFLLFRSKRQQDRQSGGDVPSGAPSNGLERIHDRIRTAYFLLAFVIFAFTVALFKLDYFMGLADYSRVVSNKSAVLLFSISCQGIVFANWIFTFDRRRRNKTAYNTFKLYIATIVMVHQLSPFNTTRFYIGFCLILIVYLFYYMKLKPSHFIWIIFTGLLFVFPFLNMFRYGISGYETPSLYHLMFDQLTELHFDAFANLAATMKYCAMHGYSYGYQMLGVLLFFVPREIWSGKPISSGEAIGDFVSGQYTLNFNNLSNPLPSEFFTNFGWTGVVIGAVLLALFVNKLEAGVSKNRYTHGLIAGYLFILLRGDLMNAFAYCFGTYVVMVLVPYGCSRLLNGKRNESKERRLSHDRRIEVRS</sequence>
<protein>
    <submittedName>
        <fullName evidence="2">O-antigen polysaccharide polymerase Wzy</fullName>
    </submittedName>
</protein>
<keyword evidence="3" id="KW-1185">Reference proteome</keyword>
<feature type="transmembrane region" description="Helical" evidence="1">
    <location>
        <begin position="60"/>
        <end position="79"/>
    </location>
</feature>
<feature type="transmembrane region" description="Helical" evidence="1">
    <location>
        <begin position="371"/>
        <end position="390"/>
    </location>
</feature>
<accession>A0A7X0RQ82</accession>
<reference evidence="2 3" key="1">
    <citation type="submission" date="2020-08" db="EMBL/GenBank/DDBJ databases">
        <title>Cohnella phylogeny.</title>
        <authorList>
            <person name="Dunlap C."/>
        </authorList>
    </citation>
    <scope>NUCLEOTIDE SEQUENCE [LARGE SCALE GENOMIC DNA]</scope>
    <source>
        <strain evidence="2 3">DSM 28246</strain>
    </source>
</reference>
<feature type="transmembrane region" description="Helical" evidence="1">
    <location>
        <begin position="30"/>
        <end position="48"/>
    </location>
</feature>
<dbReference type="AlphaFoldDB" id="A0A7X0RQ82"/>
<feature type="transmembrane region" description="Helical" evidence="1">
    <location>
        <begin position="423"/>
        <end position="445"/>
    </location>
</feature>
<name>A0A7X0RQ82_9BACL</name>
<feature type="transmembrane region" description="Helical" evidence="1">
    <location>
        <begin position="402"/>
        <end position="417"/>
    </location>
</feature>
<keyword evidence="1" id="KW-1133">Transmembrane helix</keyword>